<comment type="caution">
    <text evidence="3">The sequence shown here is derived from an EMBL/GenBank/DDBJ whole genome shotgun (WGS) entry which is preliminary data.</text>
</comment>
<feature type="region of interest" description="Disordered" evidence="2">
    <location>
        <begin position="89"/>
        <end position="144"/>
    </location>
</feature>
<feature type="compositionally biased region" description="Low complexity" evidence="2">
    <location>
        <begin position="997"/>
        <end position="1008"/>
    </location>
</feature>
<feature type="compositionally biased region" description="Polar residues" evidence="2">
    <location>
        <begin position="123"/>
        <end position="144"/>
    </location>
</feature>
<keyword evidence="1" id="KW-0175">Coiled coil</keyword>
<feature type="region of interest" description="Disordered" evidence="2">
    <location>
        <begin position="27"/>
        <end position="57"/>
    </location>
</feature>
<feature type="region of interest" description="Disordered" evidence="2">
    <location>
        <begin position="1066"/>
        <end position="1094"/>
    </location>
</feature>
<feature type="region of interest" description="Disordered" evidence="2">
    <location>
        <begin position="823"/>
        <end position="890"/>
    </location>
</feature>
<feature type="compositionally biased region" description="Polar residues" evidence="2">
    <location>
        <begin position="1066"/>
        <end position="1082"/>
    </location>
</feature>
<feature type="compositionally biased region" description="Polar residues" evidence="2">
    <location>
        <begin position="701"/>
        <end position="712"/>
    </location>
</feature>
<protein>
    <submittedName>
        <fullName evidence="3">Uncharacterized protein</fullName>
    </submittedName>
</protein>
<feature type="compositionally biased region" description="Low complexity" evidence="2">
    <location>
        <begin position="39"/>
        <end position="49"/>
    </location>
</feature>
<accession>A0AAN9G7H6</accession>
<feature type="compositionally biased region" description="Polar residues" evidence="2">
    <location>
        <begin position="970"/>
        <end position="989"/>
    </location>
</feature>
<feature type="compositionally biased region" description="Basic and acidic residues" evidence="2">
    <location>
        <begin position="27"/>
        <end position="38"/>
    </location>
</feature>
<feature type="coiled-coil region" evidence="1">
    <location>
        <begin position="360"/>
        <end position="387"/>
    </location>
</feature>
<evidence type="ECO:0000256" key="1">
    <source>
        <dbReference type="SAM" id="Coils"/>
    </source>
</evidence>
<dbReference type="EMBL" id="JBAMIC010000013">
    <property type="protein sequence ID" value="KAK7097832.1"/>
    <property type="molecule type" value="Genomic_DNA"/>
</dbReference>
<dbReference type="AlphaFoldDB" id="A0AAN9G7H6"/>
<keyword evidence="4" id="KW-1185">Reference proteome</keyword>
<feature type="compositionally biased region" description="Low complexity" evidence="2">
    <location>
        <begin position="741"/>
        <end position="752"/>
    </location>
</feature>
<feature type="region of interest" description="Disordered" evidence="2">
    <location>
        <begin position="688"/>
        <end position="811"/>
    </location>
</feature>
<feature type="compositionally biased region" description="Low complexity" evidence="2">
    <location>
        <begin position="850"/>
        <end position="868"/>
    </location>
</feature>
<evidence type="ECO:0000256" key="2">
    <source>
        <dbReference type="SAM" id="MobiDB-lite"/>
    </source>
</evidence>
<feature type="compositionally biased region" description="Low complexity" evidence="2">
    <location>
        <begin position="439"/>
        <end position="448"/>
    </location>
</feature>
<name>A0AAN9G7H6_9CAEN</name>
<feature type="compositionally biased region" description="Low complexity" evidence="2">
    <location>
        <begin position="593"/>
        <end position="613"/>
    </location>
</feature>
<feature type="compositionally biased region" description="Polar residues" evidence="2">
    <location>
        <begin position="787"/>
        <end position="811"/>
    </location>
</feature>
<feature type="region of interest" description="Disordered" evidence="2">
    <location>
        <begin position="593"/>
        <end position="618"/>
    </location>
</feature>
<gene>
    <name evidence="3" type="ORF">V1264_004753</name>
</gene>
<feature type="compositionally biased region" description="Basic residues" evidence="2">
    <location>
        <begin position="715"/>
        <end position="726"/>
    </location>
</feature>
<feature type="region of interest" description="Disordered" evidence="2">
    <location>
        <begin position="437"/>
        <end position="462"/>
    </location>
</feature>
<feature type="compositionally biased region" description="Basic residues" evidence="2">
    <location>
        <begin position="838"/>
        <end position="849"/>
    </location>
</feature>
<reference evidence="3 4" key="1">
    <citation type="submission" date="2024-02" db="EMBL/GenBank/DDBJ databases">
        <title>Chromosome-scale genome assembly of the rough periwinkle Littorina saxatilis.</title>
        <authorList>
            <person name="De Jode A."/>
            <person name="Faria R."/>
            <person name="Formenti G."/>
            <person name="Sims Y."/>
            <person name="Smith T.P."/>
            <person name="Tracey A."/>
            <person name="Wood J.M.D."/>
            <person name="Zagrodzka Z.B."/>
            <person name="Johannesson K."/>
            <person name="Butlin R.K."/>
            <person name="Leder E.H."/>
        </authorList>
    </citation>
    <scope>NUCLEOTIDE SEQUENCE [LARGE SCALE GENOMIC DNA]</scope>
    <source>
        <strain evidence="3">Snail1</strain>
        <tissue evidence="3">Muscle</tissue>
    </source>
</reference>
<organism evidence="3 4">
    <name type="scientific">Littorina saxatilis</name>
    <dbReference type="NCBI Taxonomy" id="31220"/>
    <lineage>
        <taxon>Eukaryota</taxon>
        <taxon>Metazoa</taxon>
        <taxon>Spiralia</taxon>
        <taxon>Lophotrochozoa</taxon>
        <taxon>Mollusca</taxon>
        <taxon>Gastropoda</taxon>
        <taxon>Caenogastropoda</taxon>
        <taxon>Littorinimorpha</taxon>
        <taxon>Littorinoidea</taxon>
        <taxon>Littorinidae</taxon>
        <taxon>Littorina</taxon>
    </lineage>
</organism>
<evidence type="ECO:0000313" key="4">
    <source>
        <dbReference type="Proteomes" id="UP001374579"/>
    </source>
</evidence>
<dbReference type="Proteomes" id="UP001374579">
    <property type="component" value="Unassembled WGS sequence"/>
</dbReference>
<feature type="region of interest" description="Disordered" evidence="2">
    <location>
        <begin position="970"/>
        <end position="1008"/>
    </location>
</feature>
<evidence type="ECO:0000313" key="3">
    <source>
        <dbReference type="EMBL" id="KAK7097832.1"/>
    </source>
</evidence>
<feature type="region of interest" description="Disordered" evidence="2">
    <location>
        <begin position="644"/>
        <end position="670"/>
    </location>
</feature>
<feature type="region of interest" description="Disordered" evidence="2">
    <location>
        <begin position="481"/>
        <end position="503"/>
    </location>
</feature>
<feature type="compositionally biased region" description="Low complexity" evidence="2">
    <location>
        <begin position="775"/>
        <end position="784"/>
    </location>
</feature>
<feature type="region of interest" description="Disordered" evidence="2">
    <location>
        <begin position="292"/>
        <end position="311"/>
    </location>
</feature>
<proteinExistence type="predicted"/>
<sequence>MLDIVSPRLLRCLPMELHSDWLEVKMETDESPDPDRSPTESSSSSETSPQGAHTNLLLSPPLAFADPAFTSPPRNRSCYKTPPLQVHTTPTLLCRGGSSFPRQTRRRLSSRLQQRRQDSQTSIDTSNDLSSTFGPVTTSSPLTISASSLPGNSLSIMATASMMNSTYALRSPGVSAVLPHRDSTSSLRTPCILVTDSVMGNSPFALRSCSSSLAFQPVLNSTTRLTPTIVANDSVIGNSLFTCSTSSPASTTAPLFASTTVTVTPTILATSSVLGNTPMKTPALNSTRTLLSSADGTPSMQTPTTISQESSSMSTAVSEFVTLTDTVLESVRLSVISEGMEHESMDVSQASVHTDAARELTAFRARMESIRNQGENLNEELLDIKGQFFNLLDDLGLSHDIYYNTKTPAQTPSQSLQSPSLQHQLSVSNLNTLQLSGCRKTSTMSTPRTSRRGPCGRQRPSDNMRCMYADLLIEQLLAQADTSDTSNSPPDPEDVNGQSPAVSVPSRHFCNVQAQCLGTGRCDDAYDHAVSVNINRADEDTPTKDSAKSKDIPALNVPEAEDGSALLRPVVSCSRGAMAKPEQSVTVSQVFSTSANESINSIPTTTSNSTSSSGRSVPDLEKELVSRIQYYSDFTIDRQKKIDKASEMPEENDENSPPHAASDASNESISHRCVEGSENGNKFVIPQARKPLGASGPLRTLQLQTVNTDLATSRSKSRHGSKHRHHSSDLCESDTSSGTGSMPRSQQSSSRPSSKHSSRDRHSAYSSSVERRSSSRSSRGSRCSTHPLASSTLISDPSNSGSLKSNGSHKSGSVYTWSLENSSDENLHQSYLQNEKRERRRSRKTRRRSSTMQSGNSHLSHNSSLHPSRPVTMIGADSPPQQQGQDGGNTLHLTHMVSMIDSPARRFGGRSFENSTFNLPCPRSNSLPRTSTHIGCLVANDMSSPNKASSVPELSNPTFNNAVSLIGPSNLSSGLQQTGTDGSGSSNQVRPELQGKSSTSESTGSYYSQCSTCNPQSGHVVSPTVSHKKLTVNIAGDEKDELLDEILTNSPQSYDSIGVHPPYNSYNSPAGSTNEYTTVSDSSPERGRHGTATTHSRCNFPANCNFPAKTSGVFKVPSIPVGRTVKRSKASGHVTQNVGVRVMGTPHAPLSLVHAKKPVSRRKLFNTAASTQCQTQAQPSSNFRGPKILDRKALVRKFKKFSTNFKKDKESTKFHTLANL</sequence>